<evidence type="ECO:0000313" key="3">
    <source>
        <dbReference type="Proteomes" id="UP000529637"/>
    </source>
</evidence>
<keyword evidence="1" id="KW-0732">Signal</keyword>
<proteinExistence type="predicted"/>
<keyword evidence="3" id="KW-1185">Reference proteome</keyword>
<dbReference type="PROSITE" id="PS51257">
    <property type="entry name" value="PROKAR_LIPOPROTEIN"/>
    <property type="match status" value="1"/>
</dbReference>
<feature type="chain" id="PRO_5030989888" evidence="1">
    <location>
        <begin position="29"/>
        <end position="110"/>
    </location>
</feature>
<reference evidence="2 3" key="1">
    <citation type="submission" date="2020-06" db="EMBL/GenBank/DDBJ databases">
        <title>Schlegella sp. ID0723 isolated from air conditioner.</title>
        <authorList>
            <person name="Kim D.Y."/>
            <person name="Kim D.-U."/>
        </authorList>
    </citation>
    <scope>NUCLEOTIDE SEQUENCE [LARGE SCALE GENOMIC DNA]</scope>
    <source>
        <strain evidence="2 3">ID0723</strain>
    </source>
</reference>
<dbReference type="Proteomes" id="UP000529637">
    <property type="component" value="Unassembled WGS sequence"/>
</dbReference>
<dbReference type="AlphaFoldDB" id="A0A7Y6TV67"/>
<feature type="signal peptide" evidence="1">
    <location>
        <begin position="1"/>
        <end position="28"/>
    </location>
</feature>
<accession>A0A7Y6TV67</accession>
<protein>
    <submittedName>
        <fullName evidence="2">Outer membrane protein assembly factor BamE</fullName>
    </submittedName>
</protein>
<organism evidence="2 3">
    <name type="scientific">Piscinibacter koreensis</name>
    <dbReference type="NCBI Taxonomy" id="2742824"/>
    <lineage>
        <taxon>Bacteria</taxon>
        <taxon>Pseudomonadati</taxon>
        <taxon>Pseudomonadota</taxon>
        <taxon>Betaproteobacteria</taxon>
        <taxon>Burkholderiales</taxon>
        <taxon>Sphaerotilaceae</taxon>
        <taxon>Piscinibacter</taxon>
    </lineage>
</organism>
<dbReference type="EMBL" id="JABWMJ010000001">
    <property type="protein sequence ID" value="NUZ04774.1"/>
    <property type="molecule type" value="Genomic_DNA"/>
</dbReference>
<name>A0A7Y6TV67_9BURK</name>
<gene>
    <name evidence="2" type="primary">bamE</name>
    <name evidence="2" type="ORF">HQN59_03275</name>
</gene>
<comment type="caution">
    <text evidence="2">The sequence shown here is derived from an EMBL/GenBank/DDBJ whole genome shotgun (WGS) entry which is preliminary data.</text>
</comment>
<sequence length="110" mass="11861">MFVARPLRGAAAALLAALAASGCSMMLAGGPRPTEAALRAIQPGMSRQNVLDRVGPPTWAFGVRQENLTIWNYRYNRADCIIYQVSLRPDGTVRDIGTAWDPACDAPSRS</sequence>
<evidence type="ECO:0000256" key="1">
    <source>
        <dbReference type="SAM" id="SignalP"/>
    </source>
</evidence>
<evidence type="ECO:0000313" key="2">
    <source>
        <dbReference type="EMBL" id="NUZ04774.1"/>
    </source>
</evidence>
<dbReference type="RefSeq" id="WP_176065976.1">
    <property type="nucleotide sequence ID" value="NZ_JABWMJ010000001.1"/>
</dbReference>